<organism evidence="3">
    <name type="scientific">Staphylococcus hominis</name>
    <dbReference type="NCBI Taxonomy" id="1290"/>
    <lineage>
        <taxon>Bacteria</taxon>
        <taxon>Bacillati</taxon>
        <taxon>Bacillota</taxon>
        <taxon>Bacilli</taxon>
        <taxon>Bacillales</taxon>
        <taxon>Staphylococcaceae</taxon>
        <taxon>Staphylococcus</taxon>
    </lineage>
</organism>
<dbReference type="RefSeq" id="WP_017176029.1">
    <property type="nucleotide sequence ID" value="NZ_CABMJU010000038.1"/>
</dbReference>
<evidence type="ECO:0008006" key="4">
    <source>
        <dbReference type="Google" id="ProtNLM"/>
    </source>
</evidence>
<gene>
    <name evidence="3" type="ORF">AZE34_03645</name>
</gene>
<dbReference type="AlphaFoldDB" id="A0A3S7GUE5"/>
<dbReference type="Gene3D" id="2.40.30.170">
    <property type="match status" value="1"/>
</dbReference>
<evidence type="ECO:0000313" key="3">
    <source>
        <dbReference type="EMBL" id="AVI05900.1"/>
    </source>
</evidence>
<dbReference type="PANTHER" id="PTHR32347">
    <property type="entry name" value="EFFLUX SYSTEM COMPONENT YKNX-RELATED"/>
    <property type="match status" value="1"/>
</dbReference>
<dbReference type="Gene3D" id="2.40.420.20">
    <property type="match status" value="1"/>
</dbReference>
<accession>A0A3S7GUE5</accession>
<name>A0A3S7GUE5_STAHO</name>
<proteinExistence type="predicted"/>
<dbReference type="GO" id="GO:0030313">
    <property type="term" value="C:cell envelope"/>
    <property type="evidence" value="ECO:0007669"/>
    <property type="project" value="UniProtKB-SubCell"/>
</dbReference>
<reference evidence="3" key="1">
    <citation type="submission" date="2016-02" db="EMBL/GenBank/DDBJ databases">
        <title>Genomic sequence of a clinical Staphylococcus hominis isolate.</title>
        <authorList>
            <person name="McClure J.M."/>
            <person name="Zhang K."/>
        </authorList>
    </citation>
    <scope>NUCLEOTIDE SEQUENCE</scope>
    <source>
        <strain evidence="3">C34847</strain>
    </source>
</reference>
<evidence type="ECO:0000256" key="1">
    <source>
        <dbReference type="ARBA" id="ARBA00004196"/>
    </source>
</evidence>
<dbReference type="EMBL" id="CP014567">
    <property type="protein sequence ID" value="AVI05900.1"/>
    <property type="molecule type" value="Genomic_DNA"/>
</dbReference>
<dbReference type="InterPro" id="IPR050465">
    <property type="entry name" value="UPF0194_transport"/>
</dbReference>
<sequence>MKKFLSPLPILVTLLLLLIISFGFYIYSKIPKTTHLSKIETMTVKPHYSLSFQGVQQAKQSYTLYYEPSLGISSDILVKNNETISKDTPIFKYYNPHIEKHILAKKNLLSSIQHSNKISSDNFNQQVQLSNDILNLQQQLQTRIYAPIKGRVTVLHPFPSKSHTEIMQINSDERIIRAKINESQLKQLKNNQLVQVSIKDTRQFEGKILSISSIPYKTESSFSFYNVDISTDPSYPIGYHFDLHLGTTEYELPNKVIYNKNYVLVIHNKKIIKRNIKYIKSKKSGYIMVSNGLNIGDKIITHPSTSLLESTE</sequence>
<evidence type="ECO:0000256" key="2">
    <source>
        <dbReference type="ARBA" id="ARBA00023054"/>
    </source>
</evidence>
<keyword evidence="2" id="KW-0175">Coiled coil</keyword>
<protein>
    <recommendedName>
        <fullName evidence="4">HlyD family efflux transporter periplasmic adaptor subunit</fullName>
    </recommendedName>
</protein>
<comment type="subcellular location">
    <subcellularLocation>
        <location evidence="1">Cell envelope</location>
    </subcellularLocation>
</comment>